<dbReference type="GO" id="GO:0031267">
    <property type="term" value="F:small GTPase binding"/>
    <property type="evidence" value="ECO:0007669"/>
    <property type="project" value="InterPro"/>
</dbReference>
<feature type="transmembrane region" description="Helical" evidence="1">
    <location>
        <begin position="54"/>
        <end position="74"/>
    </location>
</feature>
<name>A0A8R1E421_CAEJA</name>
<keyword evidence="1" id="KW-0812">Transmembrane</keyword>
<evidence type="ECO:0000313" key="3">
    <source>
        <dbReference type="Proteomes" id="UP000005237"/>
    </source>
</evidence>
<feature type="transmembrane region" description="Helical" evidence="1">
    <location>
        <begin position="86"/>
        <end position="108"/>
    </location>
</feature>
<dbReference type="GO" id="GO:0005794">
    <property type="term" value="C:Golgi apparatus"/>
    <property type="evidence" value="ECO:0007669"/>
    <property type="project" value="InterPro"/>
</dbReference>
<dbReference type="InterPro" id="IPR039765">
    <property type="entry name" value="Yip5/YIPF1/YIPF2"/>
</dbReference>
<keyword evidence="1" id="KW-0472">Membrane</keyword>
<dbReference type="PANTHER" id="PTHR12822">
    <property type="entry name" value="PROTEIN YIPF"/>
    <property type="match status" value="1"/>
</dbReference>
<dbReference type="GO" id="GO:0016192">
    <property type="term" value="P:vesicle-mediated transport"/>
    <property type="evidence" value="ECO:0007669"/>
    <property type="project" value="InterPro"/>
</dbReference>
<evidence type="ECO:0000313" key="2">
    <source>
        <dbReference type="EnsemblMetazoa" id="CJA20000.1"/>
    </source>
</evidence>
<dbReference type="PANTHER" id="PTHR12822:SF2">
    <property type="entry name" value="PROTEIN YIPF"/>
    <property type="match status" value="1"/>
</dbReference>
<evidence type="ECO:0000256" key="1">
    <source>
        <dbReference type="SAM" id="Phobius"/>
    </source>
</evidence>
<keyword evidence="1" id="KW-1133">Transmembrane helix</keyword>
<proteinExistence type="predicted"/>
<accession>A0A8R1E421</accession>
<keyword evidence="3" id="KW-1185">Reference proteome</keyword>
<protein>
    <submittedName>
        <fullName evidence="2">Uncharacterized protein</fullName>
    </submittedName>
</protein>
<reference evidence="3" key="1">
    <citation type="submission" date="2010-08" db="EMBL/GenBank/DDBJ databases">
        <authorList>
            <consortium name="Caenorhabditis japonica Sequencing Consortium"/>
            <person name="Wilson R.K."/>
        </authorList>
    </citation>
    <scope>NUCLEOTIDE SEQUENCE [LARGE SCALE GENOMIC DNA]</scope>
    <source>
        <strain evidence="3">DF5081</strain>
    </source>
</reference>
<dbReference type="EnsemblMetazoa" id="CJA20000.1">
    <property type="protein sequence ID" value="CJA20000.1"/>
    <property type="gene ID" value="WBGene00175571"/>
</dbReference>
<sequence length="118" mass="12989">MYILIIGTIGETKISDIPVVILKQSGGGRIGDRNILVGGDFISNFSTWKLTRPYWKSVTLVFSIGIFVNIVQFVENQGHKGSYGSDFRMVTSASTIIFLYSVVFPLRYTGSFGIAAVK</sequence>
<dbReference type="AlphaFoldDB" id="A0A8R1E421"/>
<reference evidence="2" key="2">
    <citation type="submission" date="2022-06" db="UniProtKB">
        <authorList>
            <consortium name="EnsemblMetazoa"/>
        </authorList>
    </citation>
    <scope>IDENTIFICATION</scope>
    <source>
        <strain evidence="2">DF5081</strain>
    </source>
</reference>
<dbReference type="Proteomes" id="UP000005237">
    <property type="component" value="Unassembled WGS sequence"/>
</dbReference>
<organism evidence="2 3">
    <name type="scientific">Caenorhabditis japonica</name>
    <dbReference type="NCBI Taxonomy" id="281687"/>
    <lineage>
        <taxon>Eukaryota</taxon>
        <taxon>Metazoa</taxon>
        <taxon>Ecdysozoa</taxon>
        <taxon>Nematoda</taxon>
        <taxon>Chromadorea</taxon>
        <taxon>Rhabditida</taxon>
        <taxon>Rhabditina</taxon>
        <taxon>Rhabditomorpha</taxon>
        <taxon>Rhabditoidea</taxon>
        <taxon>Rhabditidae</taxon>
        <taxon>Peloderinae</taxon>
        <taxon>Caenorhabditis</taxon>
    </lineage>
</organism>